<dbReference type="GO" id="GO:0009245">
    <property type="term" value="P:lipid A biosynthetic process"/>
    <property type="evidence" value="ECO:0007669"/>
    <property type="project" value="TreeGrafter"/>
</dbReference>
<evidence type="ECO:0000256" key="8">
    <source>
        <dbReference type="PIRSR" id="PIRSR639901-2"/>
    </source>
</evidence>
<keyword evidence="9" id="KW-1003">Cell membrane</keyword>
<comment type="pathway">
    <text evidence="1 9">Bacterial outer membrane biogenesis; LPS core biosynthesis.</text>
</comment>
<keyword evidence="4 9" id="KW-0808">Transferase</keyword>
<evidence type="ECO:0000256" key="4">
    <source>
        <dbReference type="ARBA" id="ARBA00022679"/>
    </source>
</evidence>
<comment type="subcellular location">
    <subcellularLocation>
        <location evidence="9">Cell membrane</location>
    </subcellularLocation>
</comment>
<sequence length="403" mass="44775">MLALRLYRLLGQGLEPFIARKLCPSRRGELPRATLWLHAASVGEAGVAAAIIKALREKNPSLTILLTLQTETGLKKARELLGGEKIALAPLDCPGFVARAFENVRPQVLALIETELWPNLISSARKFGVKILLLNGRLSQKSLKRYLLFKNFWAGLLNHFEAIGVIGPKEAERFLKLGAPEEKIRILGNAKYDLLRERSQKISTGEIKALLDTGRLITFGSVRSGEEKQVVEATRLLLNTFPTLTVALVPRHLSLVKRLKRWLTSYGLPYALWSRKEKAPVIIVDEIGPLLSFYAASYAAFVGGSLIPKGGQNPLEPAAFKRPVIFGPHLTNFPYEAKALKERLGEEIVVRNAQEIFAQFSSFLRDEPKTKALGERAYAVFESFVGASKRYASLLSRFLIPPP</sequence>
<comment type="caution">
    <text evidence="11">The sequence shown here is derived from an EMBL/GenBank/DDBJ whole genome shotgun (WGS) entry which is preliminary data.</text>
</comment>
<name>A0A7V5P0Q0_9BACT</name>
<evidence type="ECO:0000256" key="6">
    <source>
        <dbReference type="ARBA" id="ARBA00049183"/>
    </source>
</evidence>
<dbReference type="PANTHER" id="PTHR42755">
    <property type="entry name" value="3-DEOXY-MANNO-OCTULOSONATE CYTIDYLYLTRANSFERASE"/>
    <property type="match status" value="1"/>
</dbReference>
<feature type="domain" description="3-deoxy-D-manno-octulosonic-acid transferase N-terminal" evidence="10">
    <location>
        <begin position="31"/>
        <end position="193"/>
    </location>
</feature>
<dbReference type="UniPathway" id="UPA00958"/>
<gene>
    <name evidence="11" type="ORF">ENJ96_07830</name>
</gene>
<evidence type="ECO:0000256" key="9">
    <source>
        <dbReference type="RuleBase" id="RU365103"/>
    </source>
</evidence>
<keyword evidence="9" id="KW-0448">Lipopolysaccharide biosynthesis</keyword>
<comment type="similarity">
    <text evidence="9">Belongs to the glycosyltransferase group 1 family.</text>
</comment>
<dbReference type="GO" id="GO:0009244">
    <property type="term" value="P:lipopolysaccharide core region biosynthetic process"/>
    <property type="evidence" value="ECO:0007669"/>
    <property type="project" value="UniProtKB-UniRule"/>
</dbReference>
<evidence type="ECO:0000259" key="10">
    <source>
        <dbReference type="Pfam" id="PF04413"/>
    </source>
</evidence>
<dbReference type="AlphaFoldDB" id="A0A7V5P0Q0"/>
<protein>
    <recommendedName>
        <fullName evidence="3 9">3-deoxy-D-manno-octulosonic acid transferase</fullName>
        <shortName evidence="9">Kdo transferase</shortName>
        <ecNumber evidence="2 9">2.4.99.12</ecNumber>
    </recommendedName>
    <alternativeName>
        <fullName evidence="5 9">Lipid IV(A) 3-deoxy-D-manno-octulosonic acid transferase</fullName>
    </alternativeName>
</protein>
<keyword evidence="9" id="KW-0472">Membrane</keyword>
<dbReference type="PANTHER" id="PTHR42755:SF1">
    <property type="entry name" value="3-DEOXY-D-MANNO-OCTULOSONIC ACID TRANSFERASE, MITOCHONDRIAL-RELATED"/>
    <property type="match status" value="1"/>
</dbReference>
<reference evidence="11" key="1">
    <citation type="journal article" date="2020" name="mSystems">
        <title>Genome- and Community-Level Interaction Insights into Carbon Utilization and Element Cycling Functions of Hydrothermarchaeota in Hydrothermal Sediment.</title>
        <authorList>
            <person name="Zhou Z."/>
            <person name="Liu Y."/>
            <person name="Xu W."/>
            <person name="Pan J."/>
            <person name="Luo Z.H."/>
            <person name="Li M."/>
        </authorList>
    </citation>
    <scope>NUCLEOTIDE SEQUENCE [LARGE SCALE GENOMIC DNA]</scope>
    <source>
        <strain evidence="11">HyVt-533</strain>
    </source>
</reference>
<dbReference type="GO" id="GO:0005886">
    <property type="term" value="C:plasma membrane"/>
    <property type="evidence" value="ECO:0007669"/>
    <property type="project" value="UniProtKB-SubCell"/>
</dbReference>
<evidence type="ECO:0000256" key="5">
    <source>
        <dbReference type="ARBA" id="ARBA00031445"/>
    </source>
</evidence>
<dbReference type="InterPro" id="IPR038107">
    <property type="entry name" value="Glycos_transf_N_sf"/>
</dbReference>
<dbReference type="Gene3D" id="3.40.50.11720">
    <property type="entry name" value="3-Deoxy-D-manno-octulosonic-acid transferase, N-terminal domain"/>
    <property type="match status" value="1"/>
</dbReference>
<dbReference type="InterPro" id="IPR007507">
    <property type="entry name" value="Glycos_transf_N"/>
</dbReference>
<dbReference type="Proteomes" id="UP000886101">
    <property type="component" value="Unassembled WGS sequence"/>
</dbReference>
<evidence type="ECO:0000256" key="1">
    <source>
        <dbReference type="ARBA" id="ARBA00004713"/>
    </source>
</evidence>
<comment type="catalytic activity">
    <reaction evidence="6 9">
        <text>lipid IVA (E. coli) + CMP-3-deoxy-beta-D-manno-octulosonate = alpha-Kdo-(2-&gt;6)-lipid IVA (E. coli) + CMP + H(+)</text>
        <dbReference type="Rhea" id="RHEA:28066"/>
        <dbReference type="ChEBI" id="CHEBI:15378"/>
        <dbReference type="ChEBI" id="CHEBI:58603"/>
        <dbReference type="ChEBI" id="CHEBI:60364"/>
        <dbReference type="ChEBI" id="CHEBI:60377"/>
        <dbReference type="ChEBI" id="CHEBI:85987"/>
        <dbReference type="EC" id="2.4.99.12"/>
    </reaction>
</comment>
<dbReference type="InterPro" id="IPR039901">
    <property type="entry name" value="Kdotransferase"/>
</dbReference>
<proteinExistence type="inferred from homology"/>
<evidence type="ECO:0000256" key="3">
    <source>
        <dbReference type="ARBA" id="ARBA00019077"/>
    </source>
</evidence>
<feature type="site" description="Transition state stabilizer" evidence="8">
    <location>
        <position position="191"/>
    </location>
</feature>
<dbReference type="EMBL" id="DROK01000230">
    <property type="protein sequence ID" value="HHI97749.1"/>
    <property type="molecule type" value="Genomic_DNA"/>
</dbReference>
<evidence type="ECO:0000256" key="7">
    <source>
        <dbReference type="PIRSR" id="PIRSR639901-1"/>
    </source>
</evidence>
<evidence type="ECO:0000256" key="2">
    <source>
        <dbReference type="ARBA" id="ARBA00012621"/>
    </source>
</evidence>
<evidence type="ECO:0000313" key="11">
    <source>
        <dbReference type="EMBL" id="HHI97749.1"/>
    </source>
</evidence>
<feature type="site" description="Transition state stabilizer" evidence="8">
    <location>
        <position position="113"/>
    </location>
</feature>
<feature type="active site" description="Proton acceptor" evidence="7">
    <location>
        <position position="44"/>
    </location>
</feature>
<dbReference type="Pfam" id="PF04413">
    <property type="entry name" value="Glycos_transf_N"/>
    <property type="match status" value="1"/>
</dbReference>
<dbReference type="GO" id="GO:0043842">
    <property type="term" value="F:Kdo transferase activity"/>
    <property type="evidence" value="ECO:0007669"/>
    <property type="project" value="UniProtKB-EC"/>
</dbReference>
<dbReference type="Gene3D" id="3.40.50.2000">
    <property type="entry name" value="Glycogen Phosphorylase B"/>
    <property type="match status" value="1"/>
</dbReference>
<dbReference type="SUPFAM" id="SSF53756">
    <property type="entry name" value="UDP-Glycosyltransferase/glycogen phosphorylase"/>
    <property type="match status" value="1"/>
</dbReference>
<organism evidence="11">
    <name type="scientific">Thermodesulfatator atlanticus</name>
    <dbReference type="NCBI Taxonomy" id="501497"/>
    <lineage>
        <taxon>Bacteria</taxon>
        <taxon>Pseudomonadati</taxon>
        <taxon>Thermodesulfobacteriota</taxon>
        <taxon>Thermodesulfobacteria</taxon>
        <taxon>Thermodesulfobacteriales</taxon>
        <taxon>Thermodesulfatatoraceae</taxon>
        <taxon>Thermodesulfatator</taxon>
    </lineage>
</organism>
<accession>A0A7V5P0Q0</accession>
<dbReference type="EC" id="2.4.99.12" evidence="2 9"/>
<comment type="function">
    <text evidence="9">Involved in lipopolysaccharide (LPS) biosynthesis. Catalyzes the transfer of 3-deoxy-D-manno-octulosonate (Kdo) residue(s) from CMP-Kdo to lipid IV(A), the tetraacyldisaccharide-1,4'-bisphosphate precursor of lipid A.</text>
</comment>